<gene>
    <name evidence="1" type="ORF">TCMB3V08_LOCUS11443</name>
</gene>
<evidence type="ECO:0000313" key="1">
    <source>
        <dbReference type="EMBL" id="CAD7578906.1"/>
    </source>
</evidence>
<organism evidence="1">
    <name type="scientific">Timema californicum</name>
    <name type="common">California timema</name>
    <name type="synonym">Walking stick</name>
    <dbReference type="NCBI Taxonomy" id="61474"/>
    <lineage>
        <taxon>Eukaryota</taxon>
        <taxon>Metazoa</taxon>
        <taxon>Ecdysozoa</taxon>
        <taxon>Arthropoda</taxon>
        <taxon>Hexapoda</taxon>
        <taxon>Insecta</taxon>
        <taxon>Pterygota</taxon>
        <taxon>Neoptera</taxon>
        <taxon>Polyneoptera</taxon>
        <taxon>Phasmatodea</taxon>
        <taxon>Timematodea</taxon>
        <taxon>Timematoidea</taxon>
        <taxon>Timematidae</taxon>
        <taxon>Timema</taxon>
    </lineage>
</organism>
<proteinExistence type="predicted"/>
<reference evidence="1" key="1">
    <citation type="submission" date="2020-11" db="EMBL/GenBank/DDBJ databases">
        <authorList>
            <person name="Tran Van P."/>
        </authorList>
    </citation>
    <scope>NUCLEOTIDE SEQUENCE</scope>
</reference>
<sequence length="69" mass="7486">MVLRLYKELLSFTVQTRSTAPSVEGGNSAPSVTKKSDIHGVWVVRSTTIATSMGFGSSDPPPRWLGRHV</sequence>
<protein>
    <submittedName>
        <fullName evidence="1">(California timema) hypothetical protein</fullName>
    </submittedName>
</protein>
<name>A0A7R9JGL6_TIMCA</name>
<accession>A0A7R9JGL6</accession>
<dbReference type="EMBL" id="OE189090">
    <property type="protein sequence ID" value="CAD7578906.1"/>
    <property type="molecule type" value="Genomic_DNA"/>
</dbReference>
<dbReference type="AlphaFoldDB" id="A0A7R9JGL6"/>